<proteinExistence type="predicted"/>
<protein>
    <submittedName>
        <fullName evidence="1">Uncharacterized protein</fullName>
    </submittedName>
</protein>
<dbReference type="AlphaFoldDB" id="A0A1J5QED5"/>
<sequence length="195" mass="21446">MDYDAFAESLRLIESRQVEPVLRLSRDRRFAPMALDVADDVAVTMFARRGVGCVWSDTHVLSRRDGQWRLLGGSRGTADDELLAPRPARLPDYLAHVPVAIPGIDPRVMVTGGGGGVRDSQGGTGRWPWSGRWISYVVLRVSAEVASLAVDGRELVVPWHGRVVIASVKRRPSVVTVYDREGRVLGEGRPQAPRV</sequence>
<accession>A0A1J5QED5</accession>
<comment type="caution">
    <text evidence="1">The sequence shown here is derived from an EMBL/GenBank/DDBJ whole genome shotgun (WGS) entry which is preliminary data.</text>
</comment>
<organism evidence="1">
    <name type="scientific">mine drainage metagenome</name>
    <dbReference type="NCBI Taxonomy" id="410659"/>
    <lineage>
        <taxon>unclassified sequences</taxon>
        <taxon>metagenomes</taxon>
        <taxon>ecological metagenomes</taxon>
    </lineage>
</organism>
<dbReference type="EMBL" id="MLJW01000878">
    <property type="protein sequence ID" value="OIQ81816.1"/>
    <property type="molecule type" value="Genomic_DNA"/>
</dbReference>
<reference evidence="1" key="1">
    <citation type="submission" date="2016-10" db="EMBL/GenBank/DDBJ databases">
        <title>Sequence of Gallionella enrichment culture.</title>
        <authorList>
            <person name="Poehlein A."/>
            <person name="Muehling M."/>
            <person name="Daniel R."/>
        </authorList>
    </citation>
    <scope>NUCLEOTIDE SEQUENCE</scope>
</reference>
<gene>
    <name evidence="1" type="ORF">GALL_364140</name>
</gene>
<evidence type="ECO:0000313" key="1">
    <source>
        <dbReference type="EMBL" id="OIQ81816.1"/>
    </source>
</evidence>
<name>A0A1J5QED5_9ZZZZ</name>